<keyword evidence="2" id="KW-1185">Reference proteome</keyword>
<dbReference type="GeneID" id="112552923"/>
<dbReference type="OrthoDB" id="2123952at2759"/>
<protein>
    <submittedName>
        <fullName evidence="3">Uncharacterized protein LOC112552923</fullName>
    </submittedName>
</protein>
<dbReference type="AlphaFoldDB" id="A0A8N1S8H5"/>
<accession>A0A8N1S8H5</accession>
<name>A0A8N1S8H5_9HYME</name>
<reference evidence="3" key="1">
    <citation type="submission" date="2025-08" db="UniProtKB">
        <authorList>
            <consortium name="RefSeq"/>
        </authorList>
    </citation>
    <scope>IDENTIFICATION</scope>
</reference>
<dbReference type="Proteomes" id="UP000504615">
    <property type="component" value="Unplaced"/>
</dbReference>
<evidence type="ECO:0000313" key="3">
    <source>
        <dbReference type="RefSeq" id="XP_025075179.1"/>
    </source>
</evidence>
<proteinExistence type="predicted"/>
<gene>
    <name evidence="3" type="primary">LOC112552923</name>
</gene>
<evidence type="ECO:0000256" key="1">
    <source>
        <dbReference type="SAM" id="MobiDB-lite"/>
    </source>
</evidence>
<feature type="compositionally biased region" description="Polar residues" evidence="1">
    <location>
        <begin position="75"/>
        <end position="85"/>
    </location>
</feature>
<evidence type="ECO:0000313" key="2">
    <source>
        <dbReference type="Proteomes" id="UP000504615"/>
    </source>
</evidence>
<organism evidence="2 3">
    <name type="scientific">Pogonomyrmex barbatus</name>
    <name type="common">red harvester ant</name>
    <dbReference type="NCBI Taxonomy" id="144034"/>
    <lineage>
        <taxon>Eukaryota</taxon>
        <taxon>Metazoa</taxon>
        <taxon>Ecdysozoa</taxon>
        <taxon>Arthropoda</taxon>
        <taxon>Hexapoda</taxon>
        <taxon>Insecta</taxon>
        <taxon>Pterygota</taxon>
        <taxon>Neoptera</taxon>
        <taxon>Endopterygota</taxon>
        <taxon>Hymenoptera</taxon>
        <taxon>Apocrita</taxon>
        <taxon>Aculeata</taxon>
        <taxon>Formicoidea</taxon>
        <taxon>Formicidae</taxon>
        <taxon>Myrmicinae</taxon>
        <taxon>Pogonomyrmex</taxon>
    </lineage>
</organism>
<sequence length="94" mass="11085">MLMQNIMYPFTRDAHSISNFTHFDSSIIHYHIMDFINDFWSNNLNRASRTFSVTCAHMITPKHLKPFINYSNRRNHSTSSIQTNAKYKEIDQSG</sequence>
<dbReference type="RefSeq" id="XP_025075179.1">
    <property type="nucleotide sequence ID" value="XM_025219394.1"/>
</dbReference>
<feature type="region of interest" description="Disordered" evidence="1">
    <location>
        <begin position="75"/>
        <end position="94"/>
    </location>
</feature>